<name>A0ABZ1ZSA2_STRAQ</name>
<evidence type="ECO:0000313" key="5">
    <source>
        <dbReference type="Proteomes" id="UP001431926"/>
    </source>
</evidence>
<dbReference type="Proteomes" id="UP001431926">
    <property type="component" value="Chromosome"/>
</dbReference>
<dbReference type="PROSITE" id="PS51257">
    <property type="entry name" value="PROKAR_LIPOPROTEIN"/>
    <property type="match status" value="1"/>
</dbReference>
<evidence type="ECO:0000256" key="1">
    <source>
        <dbReference type="SAM" id="SignalP"/>
    </source>
</evidence>
<keyword evidence="5" id="KW-1185">Reference proteome</keyword>
<accession>A0ABZ1ZSA2</accession>
<keyword evidence="1" id="KW-0732">Signal</keyword>
<evidence type="ECO:0000259" key="3">
    <source>
        <dbReference type="Pfam" id="PF17479"/>
    </source>
</evidence>
<feature type="chain" id="PRO_5046528034" evidence="1">
    <location>
        <begin position="24"/>
        <end position="318"/>
    </location>
</feature>
<feature type="domain" description="DUF3048" evidence="3">
    <location>
        <begin position="197"/>
        <end position="310"/>
    </location>
</feature>
<evidence type="ECO:0000259" key="2">
    <source>
        <dbReference type="Pfam" id="PF11258"/>
    </source>
</evidence>
<gene>
    <name evidence="4" type="ORF">OG367_36955</name>
</gene>
<feature type="domain" description="DUF3048" evidence="2">
    <location>
        <begin position="48"/>
        <end position="166"/>
    </location>
</feature>
<reference evidence="4" key="1">
    <citation type="submission" date="2022-10" db="EMBL/GenBank/DDBJ databases">
        <title>The complete genomes of actinobacterial strains from the NBC collection.</title>
        <authorList>
            <person name="Joergensen T.S."/>
            <person name="Alvarez Arevalo M."/>
            <person name="Sterndorff E.B."/>
            <person name="Faurdal D."/>
            <person name="Vuksanovic O."/>
            <person name="Mourched A.-S."/>
            <person name="Charusanti P."/>
            <person name="Shaw S."/>
            <person name="Blin K."/>
            <person name="Weber T."/>
        </authorList>
    </citation>
    <scope>NUCLEOTIDE SEQUENCE</scope>
    <source>
        <strain evidence="4">NBC_01436</strain>
    </source>
</reference>
<feature type="signal peptide" evidence="1">
    <location>
        <begin position="1"/>
        <end position="23"/>
    </location>
</feature>
<evidence type="ECO:0000313" key="4">
    <source>
        <dbReference type="EMBL" id="WUX41480.1"/>
    </source>
</evidence>
<dbReference type="Gene3D" id="3.50.90.10">
    <property type="entry name" value="YerB-like"/>
    <property type="match status" value="1"/>
</dbReference>
<protein>
    <submittedName>
        <fullName evidence="4">DUF3048 domain-containing protein</fullName>
    </submittedName>
</protein>
<dbReference type="SUPFAM" id="SSF159774">
    <property type="entry name" value="YerB-like"/>
    <property type="match status" value="1"/>
</dbReference>
<sequence>MSAAGVRTSAAVLFTALVLLVAAACTGGDGSSPSPRSSSPFGTGRADVLAVKIDNVAPARPHTGLERADIVYVEQVEAGLSRILAVYSSALPPVIGPVRSARETDLELLRQFDRPTLAFSGAQSRLLPVIDRAPLDPVPPSKAPGAYFRGPDRPAPHNLYLRPERIPFEASGVNAVEELGLEVGAPPPGGEPEDSRTVRYPSASVTFTWSAERERWLVSLDGSPARTAEGGRLGAGTVVVQDVTVRPSDFRDRSGNTSPFTETVGSGSAVVLRDGRAYEARWSRSAADADTVYTTPDGQRVDLAEGPLWILYAPRGGA</sequence>
<dbReference type="InterPro" id="IPR021416">
    <property type="entry name" value="DUF3048_N"/>
</dbReference>
<dbReference type="Pfam" id="PF17479">
    <property type="entry name" value="DUF3048_C"/>
    <property type="match status" value="1"/>
</dbReference>
<dbReference type="InterPro" id="IPR035328">
    <property type="entry name" value="DUF3048_C"/>
</dbReference>
<dbReference type="RefSeq" id="WP_329359287.1">
    <property type="nucleotide sequence ID" value="NZ_CP109490.1"/>
</dbReference>
<organism evidence="4 5">
    <name type="scientific">Streptomyces anulatus</name>
    <name type="common">Streptomyces chrysomallus</name>
    <dbReference type="NCBI Taxonomy" id="1892"/>
    <lineage>
        <taxon>Bacteria</taxon>
        <taxon>Bacillati</taxon>
        <taxon>Actinomycetota</taxon>
        <taxon>Actinomycetes</taxon>
        <taxon>Kitasatosporales</taxon>
        <taxon>Streptomycetaceae</taxon>
        <taxon>Streptomyces</taxon>
    </lineage>
</organism>
<dbReference type="Pfam" id="PF11258">
    <property type="entry name" value="DUF3048"/>
    <property type="match status" value="1"/>
</dbReference>
<dbReference type="EMBL" id="CP109491">
    <property type="protein sequence ID" value="WUX41480.1"/>
    <property type="molecule type" value="Genomic_DNA"/>
</dbReference>
<dbReference type="InterPro" id="IPR023158">
    <property type="entry name" value="YerB-like_sf"/>
</dbReference>
<proteinExistence type="predicted"/>